<evidence type="ECO:0000256" key="4">
    <source>
        <dbReference type="ARBA" id="ARBA00022989"/>
    </source>
</evidence>
<feature type="transmembrane region" description="Helical" evidence="7">
    <location>
        <begin position="214"/>
        <end position="235"/>
    </location>
</feature>
<keyword evidence="3" id="KW-0732">Signal</keyword>
<dbReference type="PANTHER" id="PTHR21229:SF1">
    <property type="entry name" value="GH17801P"/>
    <property type="match status" value="1"/>
</dbReference>
<dbReference type="AlphaFoldDB" id="A0A915DS34"/>
<feature type="compositionally biased region" description="Basic and acidic residues" evidence="6">
    <location>
        <begin position="1"/>
        <end position="20"/>
    </location>
</feature>
<dbReference type="Proteomes" id="UP000887574">
    <property type="component" value="Unplaced"/>
</dbReference>
<feature type="transmembrane region" description="Helical" evidence="7">
    <location>
        <begin position="256"/>
        <end position="275"/>
    </location>
</feature>
<evidence type="ECO:0000259" key="8">
    <source>
        <dbReference type="Pfam" id="PF06814"/>
    </source>
</evidence>
<evidence type="ECO:0000313" key="10">
    <source>
        <dbReference type="WBParaSite" id="jg22281"/>
    </source>
</evidence>
<evidence type="ECO:0000256" key="5">
    <source>
        <dbReference type="ARBA" id="ARBA00023136"/>
    </source>
</evidence>
<feature type="region of interest" description="Disordered" evidence="6">
    <location>
        <begin position="1"/>
        <end position="31"/>
    </location>
</feature>
<evidence type="ECO:0000256" key="7">
    <source>
        <dbReference type="SAM" id="Phobius"/>
    </source>
</evidence>
<protein>
    <submittedName>
        <fullName evidence="10">Transmembrane protein 87A</fullName>
    </submittedName>
</protein>
<comment type="subcellular location">
    <subcellularLocation>
        <location evidence="1">Membrane</location>
        <topology evidence="1">Multi-pass membrane protein</topology>
    </subcellularLocation>
</comment>
<keyword evidence="5 7" id="KW-0472">Membrane</keyword>
<dbReference type="GO" id="GO:0042147">
    <property type="term" value="P:retrograde transport, endosome to Golgi"/>
    <property type="evidence" value="ECO:0007669"/>
    <property type="project" value="TreeGrafter"/>
</dbReference>
<accession>A0A915DS34</accession>
<feature type="domain" description="GOST seven transmembrane" evidence="8">
    <location>
        <begin position="111"/>
        <end position="356"/>
    </location>
</feature>
<feature type="transmembrane region" description="Helical" evidence="7">
    <location>
        <begin position="115"/>
        <end position="138"/>
    </location>
</feature>
<feature type="region of interest" description="Disordered" evidence="6">
    <location>
        <begin position="427"/>
        <end position="447"/>
    </location>
</feature>
<evidence type="ECO:0000256" key="6">
    <source>
        <dbReference type="SAM" id="MobiDB-lite"/>
    </source>
</evidence>
<evidence type="ECO:0000256" key="1">
    <source>
        <dbReference type="ARBA" id="ARBA00004141"/>
    </source>
</evidence>
<sequence length="447" mass="51375">MDQNPRKSMEVHNVTEDKVATSEPNSQGQKKIRRLKRTIYPGLNGNTIDGGASKSLTSWHPVQTLPADSIYILVLKISVTKFPVGDNSSHKIETEVQWRGPHGFLSAIDYPLLRFYGFMCFFYMVLAMGWMMVCIKYWKDLLRIQFWIGAVILVGMIEKAVFYEEYANMNETGRSIQGLLELAELTSCLKRTMAHVLIIIVSVGFGVVKPRLGATLNQVTAVGIIYFIFCSLEGLTRVSKQSTEAMKEKQIAKIPLALLEVIIAWWIFSSLVSTMRALRLRRNEVKLSLYRHFTNVLGIALTVAVCYMVWSLYLHIVQYCMKDWKELWVDTAFWHIFFCTILVVIMFLWRPSCNNQRYAFTPLLDDSEDENEDADDELFSNSQSGVYALVKQRGTSSDHQQHKSNKDEKLEDDLKWIENNIPSSLAEALIDEDDDKEQRELEMSKML</sequence>
<dbReference type="GO" id="GO:0005794">
    <property type="term" value="C:Golgi apparatus"/>
    <property type="evidence" value="ECO:0007669"/>
    <property type="project" value="TreeGrafter"/>
</dbReference>
<keyword evidence="9" id="KW-1185">Reference proteome</keyword>
<dbReference type="PANTHER" id="PTHR21229">
    <property type="entry name" value="LUNG SEVEN TRANSMEMBRANE RECEPTOR"/>
    <property type="match status" value="1"/>
</dbReference>
<feature type="transmembrane region" description="Helical" evidence="7">
    <location>
        <begin position="295"/>
        <end position="315"/>
    </location>
</feature>
<evidence type="ECO:0000256" key="3">
    <source>
        <dbReference type="ARBA" id="ARBA00022729"/>
    </source>
</evidence>
<proteinExistence type="predicted"/>
<feature type="transmembrane region" description="Helical" evidence="7">
    <location>
        <begin position="144"/>
        <end position="162"/>
    </location>
</feature>
<organism evidence="9 10">
    <name type="scientific">Ditylenchus dipsaci</name>
    <dbReference type="NCBI Taxonomy" id="166011"/>
    <lineage>
        <taxon>Eukaryota</taxon>
        <taxon>Metazoa</taxon>
        <taxon>Ecdysozoa</taxon>
        <taxon>Nematoda</taxon>
        <taxon>Chromadorea</taxon>
        <taxon>Rhabditida</taxon>
        <taxon>Tylenchina</taxon>
        <taxon>Tylenchomorpha</taxon>
        <taxon>Sphaerularioidea</taxon>
        <taxon>Anguinidae</taxon>
        <taxon>Anguininae</taxon>
        <taxon>Ditylenchus</taxon>
    </lineage>
</organism>
<dbReference type="GO" id="GO:0005829">
    <property type="term" value="C:cytosol"/>
    <property type="evidence" value="ECO:0007669"/>
    <property type="project" value="GOC"/>
</dbReference>
<dbReference type="InterPro" id="IPR053937">
    <property type="entry name" value="GOST_TM"/>
</dbReference>
<feature type="compositionally biased region" description="Basic and acidic residues" evidence="6">
    <location>
        <begin position="436"/>
        <end position="447"/>
    </location>
</feature>
<evidence type="ECO:0000256" key="2">
    <source>
        <dbReference type="ARBA" id="ARBA00022692"/>
    </source>
</evidence>
<dbReference type="InterPro" id="IPR009637">
    <property type="entry name" value="GPR107/GPR108-like"/>
</dbReference>
<evidence type="ECO:0000313" key="9">
    <source>
        <dbReference type="Proteomes" id="UP000887574"/>
    </source>
</evidence>
<reference evidence="10" key="1">
    <citation type="submission" date="2022-11" db="UniProtKB">
        <authorList>
            <consortium name="WormBaseParasite"/>
        </authorList>
    </citation>
    <scope>IDENTIFICATION</scope>
</reference>
<dbReference type="GO" id="GO:0016020">
    <property type="term" value="C:membrane"/>
    <property type="evidence" value="ECO:0007669"/>
    <property type="project" value="UniProtKB-SubCell"/>
</dbReference>
<dbReference type="WBParaSite" id="jg22281">
    <property type="protein sequence ID" value="jg22281"/>
    <property type="gene ID" value="jg22281"/>
</dbReference>
<keyword evidence="4 7" id="KW-1133">Transmembrane helix</keyword>
<keyword evidence="2 7" id="KW-0812">Transmembrane</keyword>
<dbReference type="Pfam" id="PF06814">
    <property type="entry name" value="GOST_TM"/>
    <property type="match status" value="1"/>
</dbReference>
<name>A0A915DS34_9BILA</name>
<feature type="transmembrane region" description="Helical" evidence="7">
    <location>
        <begin position="327"/>
        <end position="349"/>
    </location>
</feature>